<sequence>MFSRIVVCAASVSMAALVSAQTPAFDTSPIEKAIGMKGSYNAAEHVYKVSKPRADLASVDGWKLPPFLGTSSYAAFTSMGNSRVMVMGDNVLYEDEVAPAMQAALENGLEVTALHNHFFFEQPRLYFMHISGMGDAGKMAAAVRKVLDAPDGVRSGQAAPATRYAMPPVPAESRISGAPLESIFGKKGEANNGMFKVSFGRPVKMHGVTAGDAMGVNTWAGFAGTDEQALVDGDFAVLEKELQPVLKLLSGAGIHIVAIHQHMTGEEPRLIFLHYWGQGKAQDLAKAVRGAIDLTSTKTASR</sequence>
<accession>A0A934W7P9</accession>
<keyword evidence="3" id="KW-1185">Reference proteome</keyword>
<dbReference type="Proteomes" id="UP000622890">
    <property type="component" value="Unassembled WGS sequence"/>
</dbReference>
<evidence type="ECO:0000313" key="2">
    <source>
        <dbReference type="EMBL" id="MBK4736630.1"/>
    </source>
</evidence>
<dbReference type="EMBL" id="JAEPBG010000008">
    <property type="protein sequence ID" value="MBK4736630.1"/>
    <property type="molecule type" value="Genomic_DNA"/>
</dbReference>
<keyword evidence="1" id="KW-0732">Signal</keyword>
<name>A0A934W7P9_9BURK</name>
<protein>
    <submittedName>
        <fullName evidence="2">DUF1259 domain-containing protein</fullName>
    </submittedName>
</protein>
<gene>
    <name evidence="2" type="ORF">JJB74_18550</name>
</gene>
<dbReference type="AlphaFoldDB" id="A0A934W7P9"/>
<comment type="caution">
    <text evidence="2">The sequence shown here is derived from an EMBL/GenBank/DDBJ whole genome shotgun (WGS) entry which is preliminary data.</text>
</comment>
<feature type="chain" id="PRO_5037458935" evidence="1">
    <location>
        <begin position="21"/>
        <end position="302"/>
    </location>
</feature>
<reference evidence="2" key="1">
    <citation type="submission" date="2021-01" db="EMBL/GenBank/DDBJ databases">
        <title>Genome sequence of strain Noviherbaspirillum sp. DKR-6.</title>
        <authorList>
            <person name="Chaudhary D.K."/>
        </authorList>
    </citation>
    <scope>NUCLEOTIDE SEQUENCE</scope>
    <source>
        <strain evidence="2">DKR-6</strain>
    </source>
</reference>
<dbReference type="InterPro" id="IPR011094">
    <property type="entry name" value="Uncharacterised_LppY/LpqO"/>
</dbReference>
<proteinExistence type="predicted"/>
<dbReference type="RefSeq" id="WP_200594251.1">
    <property type="nucleotide sequence ID" value="NZ_JAEPBG010000008.1"/>
</dbReference>
<evidence type="ECO:0000313" key="3">
    <source>
        <dbReference type="Proteomes" id="UP000622890"/>
    </source>
</evidence>
<evidence type="ECO:0000256" key="1">
    <source>
        <dbReference type="SAM" id="SignalP"/>
    </source>
</evidence>
<dbReference type="Pfam" id="PF07485">
    <property type="entry name" value="DUF1529"/>
    <property type="match status" value="2"/>
</dbReference>
<feature type="signal peptide" evidence="1">
    <location>
        <begin position="1"/>
        <end position="20"/>
    </location>
</feature>
<organism evidence="2 3">
    <name type="scientific">Noviherbaspirillum pedocola</name>
    <dbReference type="NCBI Taxonomy" id="2801341"/>
    <lineage>
        <taxon>Bacteria</taxon>
        <taxon>Pseudomonadati</taxon>
        <taxon>Pseudomonadota</taxon>
        <taxon>Betaproteobacteria</taxon>
        <taxon>Burkholderiales</taxon>
        <taxon>Oxalobacteraceae</taxon>
        <taxon>Noviherbaspirillum</taxon>
    </lineage>
</organism>